<sequence length="321" mass="38014">MMMSYYSLRQDVKRIEKDMLKQSSSELIRSLKSHARTLSETRSNDKKRIQDLEKELSNCSQEIDYLQDQLTTRDTEIIHLTDYIQNLELEVKAKDDLDRIVRNLEHELKACKSENSALMKKLEDKEHELRNSTLYIEKLEESISDIALDFQCDIESMKLDLMAMEHGFLEAKKLQDEAVQEHRRMQELTKNYKIAIQNVTQLVEENKELREKLNAFETDADSETKMKKSSEYEAQIHEYELLVNQLKEQLKDEKFKANEEAEELAQEMAELRYQLTGLLEEEYKKRVCIEERALQRITELETQIEKERRKTLADVRGLPNA</sequence>
<proteinExistence type="predicted"/>
<dbReference type="FunCoup" id="A0A251RWD7">
    <property type="interactions" value="241"/>
</dbReference>
<reference evidence="2" key="3">
    <citation type="submission" date="2020-06" db="EMBL/GenBank/DDBJ databases">
        <title>Helianthus annuus Genome sequencing and assembly Release 2.</title>
        <authorList>
            <person name="Gouzy J."/>
            <person name="Langlade N."/>
            <person name="Munos S."/>
        </authorList>
    </citation>
    <scope>NUCLEOTIDE SEQUENCE</scope>
    <source>
        <tissue evidence="2">Leaves</tissue>
    </source>
</reference>
<protein>
    <submittedName>
        <fullName evidence="3">Uncharacterized protein</fullName>
    </submittedName>
</protein>
<evidence type="ECO:0000313" key="3">
    <source>
        <dbReference type="EMBL" id="OTF90684.1"/>
    </source>
</evidence>
<evidence type="ECO:0000313" key="4">
    <source>
        <dbReference type="Proteomes" id="UP000215914"/>
    </source>
</evidence>
<reference evidence="2 4" key="1">
    <citation type="journal article" date="2017" name="Nature">
        <title>The sunflower genome provides insights into oil metabolism, flowering and Asterid evolution.</title>
        <authorList>
            <person name="Badouin H."/>
            <person name="Gouzy J."/>
            <person name="Grassa C.J."/>
            <person name="Murat F."/>
            <person name="Staton S.E."/>
            <person name="Cottret L."/>
            <person name="Lelandais-Briere C."/>
            <person name="Owens G.L."/>
            <person name="Carrere S."/>
            <person name="Mayjonade B."/>
            <person name="Legrand L."/>
            <person name="Gill N."/>
            <person name="Kane N.C."/>
            <person name="Bowers J.E."/>
            <person name="Hubner S."/>
            <person name="Bellec A."/>
            <person name="Berard A."/>
            <person name="Berges H."/>
            <person name="Blanchet N."/>
            <person name="Boniface M.C."/>
            <person name="Brunel D."/>
            <person name="Catrice O."/>
            <person name="Chaidir N."/>
            <person name="Claudel C."/>
            <person name="Donnadieu C."/>
            <person name="Faraut T."/>
            <person name="Fievet G."/>
            <person name="Helmstetter N."/>
            <person name="King M."/>
            <person name="Knapp S.J."/>
            <person name="Lai Z."/>
            <person name="Le Paslier M.C."/>
            <person name="Lippi Y."/>
            <person name="Lorenzon L."/>
            <person name="Mandel J.R."/>
            <person name="Marage G."/>
            <person name="Marchand G."/>
            <person name="Marquand E."/>
            <person name="Bret-Mestries E."/>
            <person name="Morien E."/>
            <person name="Nambeesan S."/>
            <person name="Nguyen T."/>
            <person name="Pegot-Espagnet P."/>
            <person name="Pouilly N."/>
            <person name="Raftis F."/>
            <person name="Sallet E."/>
            <person name="Schiex T."/>
            <person name="Thomas J."/>
            <person name="Vandecasteele C."/>
            <person name="Vares D."/>
            <person name="Vear F."/>
            <person name="Vautrin S."/>
            <person name="Crespi M."/>
            <person name="Mangin B."/>
            <person name="Burke J.M."/>
            <person name="Salse J."/>
            <person name="Munos S."/>
            <person name="Vincourt P."/>
            <person name="Rieseberg L.H."/>
            <person name="Langlade N.B."/>
        </authorList>
    </citation>
    <scope>NUCLEOTIDE SEQUENCE [LARGE SCALE GENOMIC DNA]</scope>
    <source>
        <strain evidence="4">cv. SF193</strain>
        <tissue evidence="2">Leaves</tissue>
    </source>
</reference>
<gene>
    <name evidence="3" type="ORF">HannXRQ_Chr16g0502261</name>
    <name evidence="2" type="ORF">HanXRQr2_Chr16g0729061</name>
</gene>
<dbReference type="STRING" id="4232.A0A251RWD7"/>
<dbReference type="PANTHER" id="PTHR36390:SF1">
    <property type="entry name" value="MYOSIN HEAVY CHAIN-LIKE PROTEIN"/>
    <property type="match status" value="1"/>
</dbReference>
<name>A0A251RWD7_HELAN</name>
<evidence type="ECO:0000256" key="1">
    <source>
        <dbReference type="SAM" id="Coils"/>
    </source>
</evidence>
<feature type="coiled-coil region" evidence="1">
    <location>
        <begin position="94"/>
        <end position="142"/>
    </location>
</feature>
<dbReference type="Gene3D" id="1.10.287.1490">
    <property type="match status" value="1"/>
</dbReference>
<organism evidence="3 4">
    <name type="scientific">Helianthus annuus</name>
    <name type="common">Common sunflower</name>
    <dbReference type="NCBI Taxonomy" id="4232"/>
    <lineage>
        <taxon>Eukaryota</taxon>
        <taxon>Viridiplantae</taxon>
        <taxon>Streptophyta</taxon>
        <taxon>Embryophyta</taxon>
        <taxon>Tracheophyta</taxon>
        <taxon>Spermatophyta</taxon>
        <taxon>Magnoliopsida</taxon>
        <taxon>eudicotyledons</taxon>
        <taxon>Gunneridae</taxon>
        <taxon>Pentapetalae</taxon>
        <taxon>asterids</taxon>
        <taxon>campanulids</taxon>
        <taxon>Asterales</taxon>
        <taxon>Asteraceae</taxon>
        <taxon>Asteroideae</taxon>
        <taxon>Heliantheae alliance</taxon>
        <taxon>Heliantheae</taxon>
        <taxon>Helianthus</taxon>
    </lineage>
</organism>
<dbReference type="Proteomes" id="UP000215914">
    <property type="component" value="Chromosome 16"/>
</dbReference>
<feature type="coiled-coil region" evidence="1">
    <location>
        <begin position="35"/>
        <end position="69"/>
    </location>
</feature>
<dbReference type="EMBL" id="MNCJ02000331">
    <property type="protein sequence ID" value="KAF5758426.1"/>
    <property type="molecule type" value="Genomic_DNA"/>
</dbReference>
<dbReference type="AlphaFoldDB" id="A0A251RWD7"/>
<dbReference type="Gramene" id="mRNA:HanXRQr2_Chr16g0729061">
    <property type="protein sequence ID" value="mRNA:HanXRQr2_Chr16g0729061"/>
    <property type="gene ID" value="HanXRQr2_Chr16g0729061"/>
</dbReference>
<feature type="coiled-coil region" evidence="1">
    <location>
        <begin position="171"/>
        <end position="310"/>
    </location>
</feature>
<keyword evidence="1" id="KW-0175">Coiled coil</keyword>
<evidence type="ECO:0000313" key="2">
    <source>
        <dbReference type="EMBL" id="KAF5758426.1"/>
    </source>
</evidence>
<dbReference type="EMBL" id="CM007905">
    <property type="protein sequence ID" value="OTF90684.1"/>
    <property type="molecule type" value="Genomic_DNA"/>
</dbReference>
<dbReference type="OMA" id="HELKACK"/>
<dbReference type="PANTHER" id="PTHR36390">
    <property type="entry name" value="MYOSIN HEAVY CHAIN-LIKE PROTEIN"/>
    <property type="match status" value="1"/>
</dbReference>
<keyword evidence="4" id="KW-1185">Reference proteome</keyword>
<accession>A0A251RWD7</accession>
<reference evidence="3" key="2">
    <citation type="submission" date="2017-02" db="EMBL/GenBank/DDBJ databases">
        <title>Sunflower complete genome.</title>
        <authorList>
            <person name="Langlade N."/>
            <person name="Munos S."/>
        </authorList>
    </citation>
    <scope>NUCLEOTIDE SEQUENCE [LARGE SCALE GENOMIC DNA]</scope>
    <source>
        <tissue evidence="3">Leaves</tissue>
    </source>
</reference>
<dbReference type="InParanoid" id="A0A251RWD7"/>